<gene>
    <name evidence="2" type="ORF">MEDL_29938</name>
</gene>
<comment type="caution">
    <text evidence="2">The sequence shown here is derived from an EMBL/GenBank/DDBJ whole genome shotgun (WGS) entry which is preliminary data.</text>
</comment>
<name>A0A8S3S794_MYTED</name>
<dbReference type="InterPro" id="IPR027417">
    <property type="entry name" value="P-loop_NTPase"/>
</dbReference>
<reference evidence="2" key="1">
    <citation type="submission" date="2021-03" db="EMBL/GenBank/DDBJ databases">
        <authorList>
            <person name="Bekaert M."/>
        </authorList>
    </citation>
    <scope>NUCLEOTIDE SEQUENCE</scope>
</reference>
<dbReference type="OrthoDB" id="5981483at2759"/>
<dbReference type="EMBL" id="CAJPWZ010001473">
    <property type="protein sequence ID" value="CAG2216178.1"/>
    <property type="molecule type" value="Genomic_DNA"/>
</dbReference>
<proteinExistence type="predicted"/>
<protein>
    <recommendedName>
        <fullName evidence="1">Dynamin N-terminal domain-containing protein</fullName>
    </recommendedName>
</protein>
<dbReference type="InterPro" id="IPR045063">
    <property type="entry name" value="Dynamin_N"/>
</dbReference>
<accession>A0A8S3S794</accession>
<dbReference type="Pfam" id="PF00350">
    <property type="entry name" value="Dynamin_N"/>
    <property type="match status" value="1"/>
</dbReference>
<dbReference type="PANTHER" id="PTHR26392:SF92">
    <property type="entry name" value="PROTEIN KINASE DOMAIN-CONTAINING PROTEIN"/>
    <property type="match status" value="1"/>
</dbReference>
<organism evidence="2 3">
    <name type="scientific">Mytilus edulis</name>
    <name type="common">Blue mussel</name>
    <dbReference type="NCBI Taxonomy" id="6550"/>
    <lineage>
        <taxon>Eukaryota</taxon>
        <taxon>Metazoa</taxon>
        <taxon>Spiralia</taxon>
        <taxon>Lophotrochozoa</taxon>
        <taxon>Mollusca</taxon>
        <taxon>Bivalvia</taxon>
        <taxon>Autobranchia</taxon>
        <taxon>Pteriomorphia</taxon>
        <taxon>Mytilida</taxon>
        <taxon>Mytiloidea</taxon>
        <taxon>Mytilidae</taxon>
        <taxon>Mytilinae</taxon>
        <taxon>Mytilus</taxon>
    </lineage>
</organism>
<evidence type="ECO:0000259" key="1">
    <source>
        <dbReference type="Pfam" id="PF00350"/>
    </source>
</evidence>
<dbReference type="Proteomes" id="UP000683360">
    <property type="component" value="Unassembled WGS sequence"/>
</dbReference>
<keyword evidence="3" id="KW-1185">Reference proteome</keyword>
<dbReference type="SUPFAM" id="SSF52540">
    <property type="entry name" value="P-loop containing nucleoside triphosphate hydrolases"/>
    <property type="match status" value="1"/>
</dbReference>
<dbReference type="Gene3D" id="3.40.50.300">
    <property type="entry name" value="P-loop containing nucleotide triphosphate hydrolases"/>
    <property type="match status" value="1"/>
</dbReference>
<dbReference type="PANTHER" id="PTHR26392">
    <property type="entry name" value="MITOGEN-ACTIVATED PROTEIN KINASE KINASE KINASE 7-RELATED"/>
    <property type="match status" value="1"/>
</dbReference>
<feature type="domain" description="Dynamin N-terminal" evidence="1">
    <location>
        <begin position="6"/>
        <end position="181"/>
    </location>
</feature>
<sequence>MILFSVGETSAGKSGFINLLIENDILPVSALASTSTIIKIHNSTKKEIRVTDENDKTKLIIFDPDENSSLIQKEVKKYVTIKGEGLNCKCVDIYFPVPMLKGNTVIVDTPGIGTTAIPELTARLFEFLPRAVSFIYIIDASRAGGLEQDRLLAIFEELRKRRQNGKLIEFDVSRTIFVCNKWDLVEEEDEDVWNYILEKLREHWPNFNEKQLFKLSVKEEKNLAKQDKSSEMYAKLLSGIGKMVHSSLEAKVVMNVR</sequence>
<dbReference type="AlphaFoldDB" id="A0A8S3S794"/>
<evidence type="ECO:0000313" key="3">
    <source>
        <dbReference type="Proteomes" id="UP000683360"/>
    </source>
</evidence>
<evidence type="ECO:0000313" key="2">
    <source>
        <dbReference type="EMBL" id="CAG2216178.1"/>
    </source>
</evidence>